<name>A0A1I0X9P7_9CELL</name>
<keyword evidence="5" id="KW-1185">Reference proteome</keyword>
<keyword evidence="2" id="KW-1133">Transmembrane helix</keyword>
<feature type="compositionally biased region" description="Pro residues" evidence="1">
    <location>
        <begin position="340"/>
        <end position="365"/>
    </location>
</feature>
<accession>A0A1I0X9P7</accession>
<dbReference type="OrthoDB" id="4385186at2"/>
<organism evidence="4 5">
    <name type="scientific">Cellulomonas marina</name>
    <dbReference type="NCBI Taxonomy" id="988821"/>
    <lineage>
        <taxon>Bacteria</taxon>
        <taxon>Bacillati</taxon>
        <taxon>Actinomycetota</taxon>
        <taxon>Actinomycetes</taxon>
        <taxon>Micrococcales</taxon>
        <taxon>Cellulomonadaceae</taxon>
        <taxon>Cellulomonas</taxon>
    </lineage>
</organism>
<dbReference type="GO" id="GO:0030246">
    <property type="term" value="F:carbohydrate binding"/>
    <property type="evidence" value="ECO:0007669"/>
    <property type="project" value="InterPro"/>
</dbReference>
<evidence type="ECO:0000256" key="3">
    <source>
        <dbReference type="SAM" id="SignalP"/>
    </source>
</evidence>
<keyword evidence="3" id="KW-0732">Signal</keyword>
<dbReference type="AlphaFoldDB" id="A0A1I0X9P7"/>
<dbReference type="STRING" id="988821.SAMN05421867_104212"/>
<dbReference type="Proteomes" id="UP000199012">
    <property type="component" value="Unassembled WGS sequence"/>
</dbReference>
<dbReference type="EMBL" id="FOKA01000004">
    <property type="protein sequence ID" value="SFA97397.1"/>
    <property type="molecule type" value="Genomic_DNA"/>
</dbReference>
<feature type="transmembrane region" description="Helical" evidence="2">
    <location>
        <begin position="398"/>
        <end position="419"/>
    </location>
</feature>
<dbReference type="RefSeq" id="WP_139224336.1">
    <property type="nucleotide sequence ID" value="NZ_BONM01000017.1"/>
</dbReference>
<feature type="region of interest" description="Disordered" evidence="1">
    <location>
        <begin position="339"/>
        <end position="372"/>
    </location>
</feature>
<evidence type="ECO:0008006" key="6">
    <source>
        <dbReference type="Google" id="ProtNLM"/>
    </source>
</evidence>
<dbReference type="SUPFAM" id="SSF49452">
    <property type="entry name" value="Starch-binding domain-like"/>
    <property type="match status" value="1"/>
</dbReference>
<gene>
    <name evidence="4" type="ORF">SAMN05421867_104212</name>
</gene>
<evidence type="ECO:0000313" key="5">
    <source>
        <dbReference type="Proteomes" id="UP000199012"/>
    </source>
</evidence>
<sequence length="427" mass="43813">MDAREDRRPRPVAPRGRVLRTVLGAALLLVAGVTSAPAAAAAGPDMPPGPGSVTGVLQYESGEPLPGKAVGLVWECEPLDACGAVTVTTDSTGRFTVPDLPLGRYTLSSVFGFWDDVSRDVFDARRLELTPDAPVLDLGAWSVPFIGEMSGTVRDPLGGPVPDVPMWTSCGLIHGSTDETGAFWLPGGLPEQGVADCELYLSTAPMTTTWPFTLEDDGLIVVDPTLDAVRLAGTLYASDGGRYTAGDAYVDVLAADGQRLFDLAIGPDGSWRSPLVVPGTYRLAFFRSSPGLQREELTVYGGGTSVATASDVVVAAGGPYRTIDALDARVGAAVGEPAVVPAPPPTPTPVPDASPTTPPAAPVAPAPAAVSAPTRPSSAAVVVARPARTELADSGTTAGGGVLLALALLAFGVVLRRVARRGDWSSS</sequence>
<keyword evidence="2" id="KW-0472">Membrane</keyword>
<keyword evidence="2" id="KW-0812">Transmembrane</keyword>
<evidence type="ECO:0000256" key="2">
    <source>
        <dbReference type="SAM" id="Phobius"/>
    </source>
</evidence>
<protein>
    <recommendedName>
        <fullName evidence="6">Carboxypeptidase regulatory-like domain-containing protein</fullName>
    </recommendedName>
</protein>
<evidence type="ECO:0000256" key="1">
    <source>
        <dbReference type="SAM" id="MobiDB-lite"/>
    </source>
</evidence>
<dbReference type="Gene3D" id="2.60.40.1120">
    <property type="entry name" value="Carboxypeptidase-like, regulatory domain"/>
    <property type="match status" value="1"/>
</dbReference>
<reference evidence="4 5" key="1">
    <citation type="submission" date="2016-10" db="EMBL/GenBank/DDBJ databases">
        <authorList>
            <person name="de Groot N.N."/>
        </authorList>
    </citation>
    <scope>NUCLEOTIDE SEQUENCE [LARGE SCALE GENOMIC DNA]</scope>
    <source>
        <strain evidence="4 5">CGMCC 4.6945</strain>
    </source>
</reference>
<proteinExistence type="predicted"/>
<feature type="signal peptide" evidence="3">
    <location>
        <begin position="1"/>
        <end position="40"/>
    </location>
</feature>
<feature type="chain" id="PRO_5038641902" description="Carboxypeptidase regulatory-like domain-containing protein" evidence="3">
    <location>
        <begin position="41"/>
        <end position="427"/>
    </location>
</feature>
<dbReference type="InterPro" id="IPR013784">
    <property type="entry name" value="Carb-bd-like_fold"/>
</dbReference>
<evidence type="ECO:0000313" key="4">
    <source>
        <dbReference type="EMBL" id="SFA97397.1"/>
    </source>
</evidence>